<organism evidence="2 3">
    <name type="scientific">Solimicrobium silvestre</name>
    <dbReference type="NCBI Taxonomy" id="2099400"/>
    <lineage>
        <taxon>Bacteria</taxon>
        <taxon>Pseudomonadati</taxon>
        <taxon>Pseudomonadota</taxon>
        <taxon>Betaproteobacteria</taxon>
        <taxon>Burkholderiales</taxon>
        <taxon>Oxalobacteraceae</taxon>
        <taxon>Solimicrobium</taxon>
    </lineage>
</organism>
<dbReference type="EMBL" id="PUGF01000010">
    <property type="protein sequence ID" value="PRC92893.1"/>
    <property type="molecule type" value="Genomic_DNA"/>
</dbReference>
<evidence type="ECO:0000256" key="1">
    <source>
        <dbReference type="SAM" id="SignalP"/>
    </source>
</evidence>
<name>A0A2S9GYV5_9BURK</name>
<evidence type="ECO:0000313" key="3">
    <source>
        <dbReference type="Proteomes" id="UP000237839"/>
    </source>
</evidence>
<keyword evidence="3" id="KW-1185">Reference proteome</keyword>
<dbReference type="OrthoDB" id="8688773at2"/>
<protein>
    <recommendedName>
        <fullName evidence="4">Peptidase C51 domain-containing protein</fullName>
    </recommendedName>
</protein>
<dbReference type="Gene3D" id="3.90.1720.10">
    <property type="entry name" value="endopeptidase domain like (from Nostoc punctiforme)"/>
    <property type="match status" value="1"/>
</dbReference>
<feature type="chain" id="PRO_5015500072" description="Peptidase C51 domain-containing protein" evidence="1">
    <location>
        <begin position="27"/>
        <end position="214"/>
    </location>
</feature>
<dbReference type="AlphaFoldDB" id="A0A2S9GYV5"/>
<reference evidence="2 3" key="1">
    <citation type="submission" date="2018-02" db="EMBL/GenBank/DDBJ databases">
        <title>Solimicrobium silvestre gen. nov., sp. nov., isolated from alpine forest soil.</title>
        <authorList>
            <person name="Margesin R."/>
            <person name="Albuquerque L."/>
            <person name="Zhang D.-C."/>
            <person name="Froufe H.J.C."/>
            <person name="Severino R."/>
            <person name="Roxo I."/>
            <person name="Egas C."/>
            <person name="Da Costa M.S."/>
        </authorList>
    </citation>
    <scope>NUCLEOTIDE SEQUENCE [LARGE SCALE GENOMIC DNA]</scope>
    <source>
        <strain evidence="2 3">S20-91</strain>
    </source>
</reference>
<feature type="signal peptide" evidence="1">
    <location>
        <begin position="1"/>
        <end position="26"/>
    </location>
</feature>
<evidence type="ECO:0008006" key="4">
    <source>
        <dbReference type="Google" id="ProtNLM"/>
    </source>
</evidence>
<evidence type="ECO:0000313" key="2">
    <source>
        <dbReference type="EMBL" id="PRC92893.1"/>
    </source>
</evidence>
<gene>
    <name evidence="2" type="ORF">S2091_2310</name>
</gene>
<comment type="caution">
    <text evidence="2">The sequence shown here is derived from an EMBL/GenBank/DDBJ whole genome shotgun (WGS) entry which is preliminary data.</text>
</comment>
<proteinExistence type="predicted"/>
<sequence>MSAVRIKLCSFFLTLVMFILSSGALATPVTENGLRLATQIDNLHVEQHWPAGVHVNWESGEPDGRHVGTSGKHTHCSAFVASAAKSLGIYILRPPEHSPILLANAQFDWLAAGETSTQGWRLAESGIEAQALANQGNLVVAVYKNRKNDKPGHIAIVRPDTKSDAEIMQDGPQITQAGLKNFQSTSLKVGFAGHPGAFINNKVRYYAHQVSFAP</sequence>
<keyword evidence="1" id="KW-0732">Signal</keyword>
<dbReference type="Proteomes" id="UP000237839">
    <property type="component" value="Unassembled WGS sequence"/>
</dbReference>
<accession>A0A2S9GYV5</accession>